<gene>
    <name evidence="1" type="ORF">M9Y10_029630</name>
</gene>
<proteinExistence type="predicted"/>
<evidence type="ECO:0000313" key="2">
    <source>
        <dbReference type="Proteomes" id="UP001470230"/>
    </source>
</evidence>
<comment type="caution">
    <text evidence="1">The sequence shown here is derived from an EMBL/GenBank/DDBJ whole genome shotgun (WGS) entry which is preliminary data.</text>
</comment>
<evidence type="ECO:0000313" key="1">
    <source>
        <dbReference type="EMBL" id="KAK8892404.1"/>
    </source>
</evidence>
<evidence type="ECO:0008006" key="3">
    <source>
        <dbReference type="Google" id="ProtNLM"/>
    </source>
</evidence>
<protein>
    <recommendedName>
        <fullName evidence="3">Rab-GAP TBC domain-containing protein</fullName>
    </recommendedName>
</protein>
<sequence length="515" mass="60746">MEQNETQHFTSFLPCQISENSDPPYSCTLVLDITKTYADFNIYKEQSKDTQPVKFDYKKYDGLLVSASKCVFINENDGISSTFFFFSCQSDGYANNNLRRFVFALADAGMLIPENEGIFTDIQNNYSTFHFIPEHSFVPDGFYNFINHLIYRNVRKICVSRIRSFKNMEDLPLNPKFYYLVFPYLHSIEDQKLNLLRDRNSNRFSLNFVFLHHLKTINKILAKPYDKSQYKKFKNALSRYKKDSQYSTYFQMIDSDFQEFNSEISNVYNRKPGIIISQIHKEKWTLELSEICKNICKVYVLSHDAEYFENQFIIAIRIALLLKNGEKLQNIAEFSPNGANKREIEVFMKEINENFRFKTNEELEILIFSLYSTLMRGLTKNISSNLCYDFSMEMLEYFAPTTFAFFVLKGINSLSFLEKMIKNLFLFSFKSPWIAWFFIMRTNDRKLAVESIVASIIYHLIPKMFNEKVDEEMSIERFLPNFEHELQNDTNLIKDIIDVASNFYMYHNTAASAVE</sequence>
<name>A0ABR2KMN6_9EUKA</name>
<keyword evidence="2" id="KW-1185">Reference proteome</keyword>
<reference evidence="1 2" key="1">
    <citation type="submission" date="2024-04" db="EMBL/GenBank/DDBJ databases">
        <title>Tritrichomonas musculus Genome.</title>
        <authorList>
            <person name="Alves-Ferreira E."/>
            <person name="Grigg M."/>
            <person name="Lorenzi H."/>
            <person name="Galac M."/>
        </authorList>
    </citation>
    <scope>NUCLEOTIDE SEQUENCE [LARGE SCALE GENOMIC DNA]</scope>
    <source>
        <strain evidence="1 2">EAF2021</strain>
    </source>
</reference>
<organism evidence="1 2">
    <name type="scientific">Tritrichomonas musculus</name>
    <dbReference type="NCBI Taxonomy" id="1915356"/>
    <lineage>
        <taxon>Eukaryota</taxon>
        <taxon>Metamonada</taxon>
        <taxon>Parabasalia</taxon>
        <taxon>Tritrichomonadida</taxon>
        <taxon>Tritrichomonadidae</taxon>
        <taxon>Tritrichomonas</taxon>
    </lineage>
</organism>
<accession>A0ABR2KMN6</accession>
<dbReference type="Proteomes" id="UP001470230">
    <property type="component" value="Unassembled WGS sequence"/>
</dbReference>
<dbReference type="EMBL" id="JAPFFF010000004">
    <property type="protein sequence ID" value="KAK8892404.1"/>
    <property type="molecule type" value="Genomic_DNA"/>
</dbReference>